<dbReference type="GO" id="GO:0006289">
    <property type="term" value="P:nucleotide-excision repair"/>
    <property type="evidence" value="ECO:0000318"/>
    <property type="project" value="GO_Central"/>
</dbReference>
<gene>
    <name evidence="2" type="ORF">ZOSMA_28G00330</name>
</gene>
<dbReference type="AlphaFoldDB" id="A0A0K9PEM1"/>
<dbReference type="SUPFAM" id="SSF54001">
    <property type="entry name" value="Cysteine proteinases"/>
    <property type="match status" value="1"/>
</dbReference>
<dbReference type="InterPro" id="IPR038765">
    <property type="entry name" value="Papain-like_cys_pep_sf"/>
</dbReference>
<dbReference type="STRING" id="29655.A0A0K9PEM1"/>
<dbReference type="OrthoDB" id="409136at2759"/>
<organism evidence="2 3">
    <name type="scientific">Zostera marina</name>
    <name type="common">Eelgrass</name>
    <dbReference type="NCBI Taxonomy" id="29655"/>
    <lineage>
        <taxon>Eukaryota</taxon>
        <taxon>Viridiplantae</taxon>
        <taxon>Streptophyta</taxon>
        <taxon>Embryophyta</taxon>
        <taxon>Tracheophyta</taxon>
        <taxon>Spermatophyta</taxon>
        <taxon>Magnoliopsida</taxon>
        <taxon>Liliopsida</taxon>
        <taxon>Zosteraceae</taxon>
        <taxon>Zostera</taxon>
    </lineage>
</organism>
<dbReference type="GO" id="GO:0000111">
    <property type="term" value="C:nucleotide-excision repair factor 2 complex"/>
    <property type="evidence" value="ECO:0000318"/>
    <property type="project" value="GO_Central"/>
</dbReference>
<proteinExistence type="predicted"/>
<keyword evidence="3" id="KW-1185">Reference proteome</keyword>
<name>A0A0K9PEM1_ZOSMR</name>
<dbReference type="GO" id="GO:0005737">
    <property type="term" value="C:cytoplasm"/>
    <property type="evidence" value="ECO:0000318"/>
    <property type="project" value="GO_Central"/>
</dbReference>
<sequence>MAAGGGRREDWNKKLSYVIAISKDGAHDVTKRYTKKWHEILSRRNITTEASVFTIISNLKRECRNEYSHEILSILESRDKKEYDELEIVHLQTESLPSLPGRQSGSKEWRLARSELGSGESDSSCDSSCPVRTCIDSHVHSIHCSLTHLVSSFIGSGLSKSEVAKNLEILRKMLVDVKLSSFKVRKVYVDYNSINSKLFKENSFVDKFLFSLSLKRNLESDEKICITLAGNPVLTSLALPVALHDLDETIGSIRIIDHLDQSLIKNFSRLNRISCGSILASGEQLPFGIATAAFDGCRLSKWEEPNGAQGCWLIYKAKSNQMHILKAYDLMSANDAPERDPMDWILEGGEDGTSWNILDQQSFQTFENRFQRRRFEVSSEWKCNIFRFRFLKVRDQTSQSRFQIGTIDLYANEG</sequence>
<dbReference type="PANTHER" id="PTHR48440:SF1">
    <property type="entry name" value="PAW DOMAIN-CONTAINING PROTEIN"/>
    <property type="match status" value="1"/>
</dbReference>
<dbReference type="Pfam" id="PF03835">
    <property type="entry name" value="Rad4"/>
    <property type="match status" value="1"/>
</dbReference>
<dbReference type="GO" id="GO:0071942">
    <property type="term" value="C:XPC complex"/>
    <property type="evidence" value="ECO:0000318"/>
    <property type="project" value="GO_Central"/>
</dbReference>
<evidence type="ECO:0000259" key="1">
    <source>
        <dbReference type="Pfam" id="PF03835"/>
    </source>
</evidence>
<dbReference type="GO" id="GO:0003684">
    <property type="term" value="F:damaged DNA binding"/>
    <property type="evidence" value="ECO:0000318"/>
    <property type="project" value="GO_Central"/>
</dbReference>
<dbReference type="FunFam" id="2.60.120.260:FF:000110">
    <property type="entry name" value="Peptide-N(4)-(N-acetyl-beta-glucosaminyl)asparagine amidase"/>
    <property type="match status" value="1"/>
</dbReference>
<comment type="caution">
    <text evidence="2">The sequence shown here is derived from an EMBL/GenBank/DDBJ whole genome shotgun (WGS) entry which is preliminary data.</text>
</comment>
<protein>
    <recommendedName>
        <fullName evidence="1">Rad4/PNGase transglutaminase-like fold domain-containing protein</fullName>
    </recommendedName>
</protein>
<accession>A0A0K9PEM1</accession>
<reference evidence="3" key="1">
    <citation type="journal article" date="2016" name="Nature">
        <title>The genome of the seagrass Zostera marina reveals angiosperm adaptation to the sea.</title>
        <authorList>
            <person name="Olsen J.L."/>
            <person name="Rouze P."/>
            <person name="Verhelst B."/>
            <person name="Lin Y.-C."/>
            <person name="Bayer T."/>
            <person name="Collen J."/>
            <person name="Dattolo E."/>
            <person name="De Paoli E."/>
            <person name="Dittami S."/>
            <person name="Maumus F."/>
            <person name="Michel G."/>
            <person name="Kersting A."/>
            <person name="Lauritano C."/>
            <person name="Lohaus R."/>
            <person name="Toepel M."/>
            <person name="Tonon T."/>
            <person name="Vanneste K."/>
            <person name="Amirebrahimi M."/>
            <person name="Brakel J."/>
            <person name="Bostroem C."/>
            <person name="Chovatia M."/>
            <person name="Grimwood J."/>
            <person name="Jenkins J.W."/>
            <person name="Jueterbock A."/>
            <person name="Mraz A."/>
            <person name="Stam W.T."/>
            <person name="Tice H."/>
            <person name="Bornberg-Bauer E."/>
            <person name="Green P.J."/>
            <person name="Pearson G.A."/>
            <person name="Procaccini G."/>
            <person name="Duarte C.M."/>
            <person name="Schmutz J."/>
            <person name="Reusch T.B.H."/>
            <person name="Van de Peer Y."/>
        </authorList>
    </citation>
    <scope>NUCLEOTIDE SEQUENCE [LARGE SCALE GENOMIC DNA]</scope>
    <source>
        <strain evidence="3">cv. Finnish</strain>
    </source>
</reference>
<dbReference type="Gene3D" id="2.60.120.260">
    <property type="entry name" value="Galactose-binding domain-like"/>
    <property type="match status" value="1"/>
</dbReference>
<evidence type="ECO:0000313" key="3">
    <source>
        <dbReference type="Proteomes" id="UP000036987"/>
    </source>
</evidence>
<dbReference type="OMA" id="KSTKWEE"/>
<evidence type="ECO:0000313" key="2">
    <source>
        <dbReference type="EMBL" id="KMZ66677.1"/>
    </source>
</evidence>
<dbReference type="EMBL" id="LFYR01000958">
    <property type="protein sequence ID" value="KMZ66677.1"/>
    <property type="molecule type" value="Genomic_DNA"/>
</dbReference>
<dbReference type="Proteomes" id="UP000036987">
    <property type="component" value="Unassembled WGS sequence"/>
</dbReference>
<dbReference type="Gene3D" id="3.10.620.30">
    <property type="match status" value="1"/>
</dbReference>
<dbReference type="InterPro" id="IPR018325">
    <property type="entry name" value="Rad4/PNGase_transGLS-fold"/>
</dbReference>
<dbReference type="GO" id="GO:0006298">
    <property type="term" value="P:mismatch repair"/>
    <property type="evidence" value="ECO:0000318"/>
    <property type="project" value="GO_Central"/>
</dbReference>
<feature type="domain" description="Rad4/PNGase transglutaminase-like fold" evidence="1">
    <location>
        <begin position="9"/>
        <end position="88"/>
    </location>
</feature>
<dbReference type="GO" id="GO:0003697">
    <property type="term" value="F:single-stranded DNA binding"/>
    <property type="evidence" value="ECO:0000318"/>
    <property type="project" value="GO_Central"/>
</dbReference>
<dbReference type="PANTHER" id="PTHR48440">
    <property type="match status" value="1"/>
</dbReference>